<accession>Q0UT31</accession>
<proteinExistence type="predicted"/>
<dbReference type="EMBL" id="CH445331">
    <property type="protein sequence ID" value="EAT87474.1"/>
    <property type="molecule type" value="Genomic_DNA"/>
</dbReference>
<dbReference type="AlphaFoldDB" id="Q0UT31"/>
<dbReference type="KEGG" id="pno:SNOG_05083"/>
<protein>
    <submittedName>
        <fullName evidence="1">Uncharacterized protein</fullName>
    </submittedName>
</protein>
<gene>
    <name evidence="1" type="ORF">SNOG_05083</name>
</gene>
<evidence type="ECO:0000313" key="2">
    <source>
        <dbReference type="Proteomes" id="UP000001055"/>
    </source>
</evidence>
<evidence type="ECO:0000313" key="1">
    <source>
        <dbReference type="EMBL" id="EAT87474.1"/>
    </source>
</evidence>
<dbReference type="HOGENOM" id="CLU_2427783_0_0_1"/>
<dbReference type="Proteomes" id="UP000001055">
    <property type="component" value="Unassembled WGS sequence"/>
</dbReference>
<dbReference type="InParanoid" id="Q0UT31"/>
<dbReference type="GeneID" id="5972369"/>
<dbReference type="RefSeq" id="XP_001795494.1">
    <property type="nucleotide sequence ID" value="XM_001795442.1"/>
</dbReference>
<reference evidence="2" key="1">
    <citation type="journal article" date="2007" name="Plant Cell">
        <title>Dothideomycete-plant interactions illuminated by genome sequencing and EST analysis of the wheat pathogen Stagonospora nodorum.</title>
        <authorList>
            <person name="Hane J.K."/>
            <person name="Lowe R.G."/>
            <person name="Solomon P.S."/>
            <person name="Tan K.C."/>
            <person name="Schoch C.L."/>
            <person name="Spatafora J.W."/>
            <person name="Crous P.W."/>
            <person name="Kodira C."/>
            <person name="Birren B.W."/>
            <person name="Galagan J.E."/>
            <person name="Torriani S.F."/>
            <person name="McDonald B.A."/>
            <person name="Oliver R.P."/>
        </authorList>
    </citation>
    <scope>NUCLEOTIDE SEQUENCE [LARGE SCALE GENOMIC DNA]</scope>
    <source>
        <strain evidence="2">SN15 / ATCC MYA-4574 / FGSC 10173</strain>
    </source>
</reference>
<sequence length="91" mass="9224">MTTPFVFMMVELGGSAQLPSGLAIATNSAATRWVQPPPRLAAQEKYPVEQVYADVEEGVGVGVGVVDVVVGTMITAVEDGGGGGGEEEGST</sequence>
<name>Q0UT31_PHANO</name>
<organism evidence="1 2">
    <name type="scientific">Phaeosphaeria nodorum (strain SN15 / ATCC MYA-4574 / FGSC 10173)</name>
    <name type="common">Glume blotch fungus</name>
    <name type="synonym">Parastagonospora nodorum</name>
    <dbReference type="NCBI Taxonomy" id="321614"/>
    <lineage>
        <taxon>Eukaryota</taxon>
        <taxon>Fungi</taxon>
        <taxon>Dikarya</taxon>
        <taxon>Ascomycota</taxon>
        <taxon>Pezizomycotina</taxon>
        <taxon>Dothideomycetes</taxon>
        <taxon>Pleosporomycetidae</taxon>
        <taxon>Pleosporales</taxon>
        <taxon>Pleosporineae</taxon>
        <taxon>Phaeosphaeriaceae</taxon>
        <taxon>Parastagonospora</taxon>
    </lineage>
</organism>